<reference evidence="4" key="1">
    <citation type="journal article" date="2019" name="Nat. Commun.">
        <title>Expansion of phycobilisome linker gene families in mesophilic red algae.</title>
        <authorList>
            <person name="Lee J."/>
            <person name="Kim D."/>
            <person name="Bhattacharya D."/>
            <person name="Yoon H.S."/>
        </authorList>
    </citation>
    <scope>NUCLEOTIDE SEQUENCE [LARGE SCALE GENOMIC DNA]</scope>
    <source>
        <strain evidence="4">CCMP 1328</strain>
    </source>
</reference>
<feature type="compositionally biased region" description="Low complexity" evidence="1">
    <location>
        <begin position="150"/>
        <end position="163"/>
    </location>
</feature>
<accession>A0A5J4YX61</accession>
<dbReference type="Gene3D" id="3.10.20.90">
    <property type="entry name" value="Phosphatidylinositol 3-kinase Catalytic Subunit, Chain A, domain 1"/>
    <property type="match status" value="1"/>
</dbReference>
<dbReference type="PANTHER" id="PTHR46424:SF1">
    <property type="entry name" value="UBX DOMAIN-CONTAINING PROTEIN 4"/>
    <property type="match status" value="1"/>
</dbReference>
<feature type="domain" description="UBX" evidence="2">
    <location>
        <begin position="284"/>
        <end position="359"/>
    </location>
</feature>
<dbReference type="OrthoDB" id="10254930at2759"/>
<evidence type="ECO:0000259" key="2">
    <source>
        <dbReference type="PROSITE" id="PS50033"/>
    </source>
</evidence>
<dbReference type="PROSITE" id="PS50033">
    <property type="entry name" value="UBX"/>
    <property type="match status" value="1"/>
</dbReference>
<protein>
    <recommendedName>
        <fullName evidence="2">UBX domain-containing protein</fullName>
    </recommendedName>
</protein>
<feature type="compositionally biased region" description="Polar residues" evidence="1">
    <location>
        <begin position="164"/>
        <end position="174"/>
    </location>
</feature>
<dbReference type="PANTHER" id="PTHR46424">
    <property type="entry name" value="UBX DOMAIN-CONTAINING PROTEIN 4"/>
    <property type="match status" value="1"/>
</dbReference>
<dbReference type="GO" id="GO:0005783">
    <property type="term" value="C:endoplasmic reticulum"/>
    <property type="evidence" value="ECO:0007669"/>
    <property type="project" value="TreeGrafter"/>
</dbReference>
<feature type="compositionally biased region" description="Acidic residues" evidence="1">
    <location>
        <begin position="470"/>
        <end position="479"/>
    </location>
</feature>
<feature type="compositionally biased region" description="Basic and acidic residues" evidence="1">
    <location>
        <begin position="241"/>
        <end position="260"/>
    </location>
</feature>
<dbReference type="EMBL" id="VRMN01000003">
    <property type="protein sequence ID" value="KAA8495253.1"/>
    <property type="molecule type" value="Genomic_DNA"/>
</dbReference>
<feature type="region of interest" description="Disordered" evidence="1">
    <location>
        <begin position="150"/>
        <end position="288"/>
    </location>
</feature>
<comment type="caution">
    <text evidence="3">The sequence shown here is derived from an EMBL/GenBank/DDBJ whole genome shotgun (WGS) entry which is preliminary data.</text>
</comment>
<feature type="region of interest" description="Disordered" evidence="1">
    <location>
        <begin position="395"/>
        <end position="479"/>
    </location>
</feature>
<organism evidence="3 4">
    <name type="scientific">Porphyridium purpureum</name>
    <name type="common">Red alga</name>
    <name type="synonym">Porphyridium cruentum</name>
    <dbReference type="NCBI Taxonomy" id="35688"/>
    <lineage>
        <taxon>Eukaryota</taxon>
        <taxon>Rhodophyta</taxon>
        <taxon>Bangiophyceae</taxon>
        <taxon>Porphyridiales</taxon>
        <taxon>Porphyridiaceae</taxon>
        <taxon>Porphyridium</taxon>
    </lineage>
</organism>
<dbReference type="CDD" id="cd01767">
    <property type="entry name" value="UBX"/>
    <property type="match status" value="1"/>
</dbReference>
<dbReference type="Pfam" id="PF00789">
    <property type="entry name" value="UBX"/>
    <property type="match status" value="1"/>
</dbReference>
<dbReference type="InterPro" id="IPR029071">
    <property type="entry name" value="Ubiquitin-like_domsf"/>
</dbReference>
<evidence type="ECO:0000313" key="4">
    <source>
        <dbReference type="Proteomes" id="UP000324585"/>
    </source>
</evidence>
<keyword evidence="4" id="KW-1185">Reference proteome</keyword>
<dbReference type="SUPFAM" id="SSF54236">
    <property type="entry name" value="Ubiquitin-like"/>
    <property type="match status" value="1"/>
</dbReference>
<sequence length="479" mass="51760">MDAPGMEEHASGRVRVDPPSVRDAVRLAMTQNKLLVVYADMQSELCSDFREQVWDRVSDRDGFVFVRVVDGAQDALFLRQTFPPAGEMSEADASRVLVIGPSGRVLSEYKLSTENARDESLFQRELSNAQASYMAMLLVAASASAAAVAPAPTSTSTSGSASGQDRSQAQSATSEARYMESVISAPAPSPTDFSGMPLEPAVLPAECGNAPPAEQTVLESQSASRRDQARQRVGALQAAKQAERERLQRQIEADRRERLSRSSVGRKVPASIDAEPASNSGRESREQDTRIALRLPSGQTITAVLPDSSRVQSLQSLVKRENGLSRFRLVKMGIDRQVLGDPFKTLREVGLTPSAVVLVVQDQAETSALRNLVSKLSDWFYTFVNFMRTRMGANVPSAARDTGPGSSSAPPKRPAQSAKPGSSRRFMTVADLQASESNAQARPAKPPRADGKDPAPFYNGNSTVGMNRGDEDDETKENK</sequence>
<name>A0A5J4YX61_PORPP</name>
<dbReference type="Proteomes" id="UP000324585">
    <property type="component" value="Unassembled WGS sequence"/>
</dbReference>
<dbReference type="InterPro" id="IPR001012">
    <property type="entry name" value="UBX_dom"/>
</dbReference>
<dbReference type="AlphaFoldDB" id="A0A5J4YX61"/>
<proteinExistence type="predicted"/>
<dbReference type="GO" id="GO:0036503">
    <property type="term" value="P:ERAD pathway"/>
    <property type="evidence" value="ECO:0007669"/>
    <property type="project" value="TreeGrafter"/>
</dbReference>
<evidence type="ECO:0000256" key="1">
    <source>
        <dbReference type="SAM" id="MobiDB-lite"/>
    </source>
</evidence>
<gene>
    <name evidence="3" type="ORF">FVE85_1408</name>
</gene>
<evidence type="ECO:0000313" key="3">
    <source>
        <dbReference type="EMBL" id="KAA8495253.1"/>
    </source>
</evidence>